<reference evidence="2" key="1">
    <citation type="journal article" date="2020" name="Stud. Mycol.">
        <title>101 Dothideomycetes genomes: a test case for predicting lifestyles and emergence of pathogens.</title>
        <authorList>
            <person name="Haridas S."/>
            <person name="Albert R."/>
            <person name="Binder M."/>
            <person name="Bloem J."/>
            <person name="Labutti K."/>
            <person name="Salamov A."/>
            <person name="Andreopoulos B."/>
            <person name="Baker S."/>
            <person name="Barry K."/>
            <person name="Bills G."/>
            <person name="Bluhm B."/>
            <person name="Cannon C."/>
            <person name="Castanera R."/>
            <person name="Culley D."/>
            <person name="Daum C."/>
            <person name="Ezra D."/>
            <person name="Gonzalez J."/>
            <person name="Henrissat B."/>
            <person name="Kuo A."/>
            <person name="Liang C."/>
            <person name="Lipzen A."/>
            <person name="Lutzoni F."/>
            <person name="Magnuson J."/>
            <person name="Mondo S."/>
            <person name="Nolan M."/>
            <person name="Ohm R."/>
            <person name="Pangilinan J."/>
            <person name="Park H.-J."/>
            <person name="Ramirez L."/>
            <person name="Alfaro M."/>
            <person name="Sun H."/>
            <person name="Tritt A."/>
            <person name="Yoshinaga Y."/>
            <person name="Zwiers L.-H."/>
            <person name="Turgeon B."/>
            <person name="Goodwin S."/>
            <person name="Spatafora J."/>
            <person name="Crous P."/>
            <person name="Grigoriev I."/>
        </authorList>
    </citation>
    <scope>NUCLEOTIDE SEQUENCE</scope>
    <source>
        <strain evidence="2">CBS 113389</strain>
    </source>
</reference>
<protein>
    <submittedName>
        <fullName evidence="2">Prion-inhibition and propagation-domain-containing protein</fullName>
    </submittedName>
</protein>
<dbReference type="Gene3D" id="1.20.120.1020">
    <property type="entry name" value="Prion-inhibition and propagation, HeLo domain"/>
    <property type="match status" value="1"/>
</dbReference>
<feature type="non-terminal residue" evidence="2">
    <location>
        <position position="280"/>
    </location>
</feature>
<keyword evidence="2" id="KW-0034">Amyloid</keyword>
<sequence length="280" mass="32001">PADHPDYEALLTGVIVLASLFSNCVEAFNLIHPSQRWDKQEQLLITALGLQQARLLIWGDTVGISSPPPTVTDRAIPKHPSAAYPDLNEPTFFSARDPALDQPDTRQKVDEALSALVERSAHTSREEMMELYGLRPPKRFTVEYQPALDGNRLESFRERHELLKEVAESYAHLNTRRNSSIVASTWAVSDYAKFADFIKLTQEKVDYLIELTDSQERVDRAMCMDIRALGWHLSADRARVAHDRSKLILVLEYSRQEYPQYVDAVNIALRNIERERQENA</sequence>
<evidence type="ECO:0000259" key="1">
    <source>
        <dbReference type="Pfam" id="PF14479"/>
    </source>
</evidence>
<name>A0A6A6PJ28_9PEZI</name>
<organism evidence="2 3">
    <name type="scientific">Neohortaea acidophila</name>
    <dbReference type="NCBI Taxonomy" id="245834"/>
    <lineage>
        <taxon>Eukaryota</taxon>
        <taxon>Fungi</taxon>
        <taxon>Dikarya</taxon>
        <taxon>Ascomycota</taxon>
        <taxon>Pezizomycotina</taxon>
        <taxon>Dothideomycetes</taxon>
        <taxon>Dothideomycetidae</taxon>
        <taxon>Mycosphaerellales</taxon>
        <taxon>Teratosphaeriaceae</taxon>
        <taxon>Neohortaea</taxon>
    </lineage>
</organism>
<accession>A0A6A6PJ28</accession>
<dbReference type="RefSeq" id="XP_033586562.1">
    <property type="nucleotide sequence ID" value="XM_033730193.1"/>
</dbReference>
<feature type="domain" description="Prion-inhibition and propagation HeLo" evidence="1">
    <location>
        <begin position="10"/>
        <end position="229"/>
    </location>
</feature>
<dbReference type="Proteomes" id="UP000799767">
    <property type="component" value="Unassembled WGS sequence"/>
</dbReference>
<dbReference type="OrthoDB" id="20872at2759"/>
<dbReference type="Pfam" id="PF14479">
    <property type="entry name" value="HeLo"/>
    <property type="match status" value="1"/>
</dbReference>
<dbReference type="InterPro" id="IPR029498">
    <property type="entry name" value="HeLo_dom"/>
</dbReference>
<keyword evidence="2" id="KW-0640">Prion</keyword>
<proteinExistence type="predicted"/>
<dbReference type="GeneID" id="54471195"/>
<keyword evidence="3" id="KW-1185">Reference proteome</keyword>
<feature type="non-terminal residue" evidence="2">
    <location>
        <position position="1"/>
    </location>
</feature>
<gene>
    <name evidence="2" type="ORF">BDY17DRAFT_229651</name>
</gene>
<evidence type="ECO:0000313" key="3">
    <source>
        <dbReference type="Proteomes" id="UP000799767"/>
    </source>
</evidence>
<evidence type="ECO:0000313" key="2">
    <source>
        <dbReference type="EMBL" id="KAF2479992.1"/>
    </source>
</evidence>
<dbReference type="EMBL" id="MU001640">
    <property type="protein sequence ID" value="KAF2479992.1"/>
    <property type="molecule type" value="Genomic_DNA"/>
</dbReference>
<dbReference type="AlphaFoldDB" id="A0A6A6PJ28"/>
<dbReference type="InterPro" id="IPR038305">
    <property type="entry name" value="HeLo_sf"/>
</dbReference>